<dbReference type="PROSITE" id="PS01124">
    <property type="entry name" value="HTH_ARAC_FAMILY_2"/>
    <property type="match status" value="1"/>
</dbReference>
<dbReference type="SUPFAM" id="SSF52317">
    <property type="entry name" value="Class I glutamine amidotransferase-like"/>
    <property type="match status" value="1"/>
</dbReference>
<dbReference type="SMART" id="SM00342">
    <property type="entry name" value="HTH_ARAC"/>
    <property type="match status" value="1"/>
</dbReference>
<evidence type="ECO:0000256" key="2">
    <source>
        <dbReference type="ARBA" id="ARBA00023163"/>
    </source>
</evidence>
<dbReference type="InterPro" id="IPR052158">
    <property type="entry name" value="INH-QAR"/>
</dbReference>
<organism evidence="4 5">
    <name type="scientific">Pseudomonas oryzihabitans</name>
    <dbReference type="NCBI Taxonomy" id="47885"/>
    <lineage>
        <taxon>Bacteria</taxon>
        <taxon>Pseudomonadati</taxon>
        <taxon>Pseudomonadota</taxon>
        <taxon>Gammaproteobacteria</taxon>
        <taxon>Pseudomonadales</taxon>
        <taxon>Pseudomonadaceae</taxon>
        <taxon>Pseudomonas</taxon>
    </lineage>
</organism>
<dbReference type="InterPro" id="IPR018060">
    <property type="entry name" value="HTH_AraC"/>
</dbReference>
<accession>A0AAJ2EXM7</accession>
<dbReference type="Gene3D" id="3.40.50.880">
    <property type="match status" value="1"/>
</dbReference>
<dbReference type="Proteomes" id="UP001268036">
    <property type="component" value="Unassembled WGS sequence"/>
</dbReference>
<dbReference type="PANTHER" id="PTHR43130">
    <property type="entry name" value="ARAC-FAMILY TRANSCRIPTIONAL REGULATOR"/>
    <property type="match status" value="1"/>
</dbReference>
<feature type="domain" description="HTH araC/xylS-type" evidence="3">
    <location>
        <begin position="219"/>
        <end position="317"/>
    </location>
</feature>
<evidence type="ECO:0000313" key="5">
    <source>
        <dbReference type="Proteomes" id="UP001268036"/>
    </source>
</evidence>
<dbReference type="CDD" id="cd03137">
    <property type="entry name" value="GATase1_AraC_1"/>
    <property type="match status" value="1"/>
</dbReference>
<dbReference type="GO" id="GO:0043565">
    <property type="term" value="F:sequence-specific DNA binding"/>
    <property type="evidence" value="ECO:0007669"/>
    <property type="project" value="InterPro"/>
</dbReference>
<dbReference type="InterPro" id="IPR002818">
    <property type="entry name" value="DJ-1/PfpI"/>
</dbReference>
<protein>
    <submittedName>
        <fullName evidence="4">Transcriptional regulator GlxA family with amidase domain</fullName>
    </submittedName>
</protein>
<comment type="caution">
    <text evidence="4">The sequence shown here is derived from an EMBL/GenBank/DDBJ whole genome shotgun (WGS) entry which is preliminary data.</text>
</comment>
<dbReference type="Gene3D" id="1.10.10.60">
    <property type="entry name" value="Homeodomain-like"/>
    <property type="match status" value="2"/>
</dbReference>
<proteinExistence type="predicted"/>
<evidence type="ECO:0000313" key="4">
    <source>
        <dbReference type="EMBL" id="MDR6235977.1"/>
    </source>
</evidence>
<dbReference type="PANTHER" id="PTHR43130:SF3">
    <property type="entry name" value="HTH-TYPE TRANSCRIPTIONAL REGULATOR RV1931C"/>
    <property type="match status" value="1"/>
</dbReference>
<name>A0AAJ2EXM7_9PSED</name>
<dbReference type="RefSeq" id="WP_309760914.1">
    <property type="nucleotide sequence ID" value="NZ_JAVDSY010000008.1"/>
</dbReference>
<sequence>MRTIWFLLLPGTHILDLGGPLQVMASLVELKLAPVRISCIAARPEVSSFQGLTLSGLQQLPEQLSSQDMLFVVGNKLSEASTEIAILNETAQWLATAASQAPGLQLCSICTGAFLLGEAGLLDGRQCTTHHRYVDLLQARYPKAKVLENRLFIEDDGVFTSAGVSSGTDLAMHLVNRQFGKTAASQVAQELVIYRRRAGEDVQLRDVDLARNHIHPMVHAVQDYIDTHFGDNFSFEQLADQFNVSYRHMARLFRDNTGQTLHEYLRAQRIDVARELLRGSRLNVEQIAERCGYGSSHTFRLAWRREMKVPPLQFRQSSVQDEA</sequence>
<dbReference type="SUPFAM" id="SSF46689">
    <property type="entry name" value="Homeodomain-like"/>
    <property type="match status" value="2"/>
</dbReference>
<dbReference type="GO" id="GO:0003700">
    <property type="term" value="F:DNA-binding transcription factor activity"/>
    <property type="evidence" value="ECO:0007669"/>
    <property type="project" value="InterPro"/>
</dbReference>
<dbReference type="Pfam" id="PF01965">
    <property type="entry name" value="DJ-1_PfpI"/>
    <property type="match status" value="1"/>
</dbReference>
<keyword evidence="1" id="KW-0805">Transcription regulation</keyword>
<dbReference type="AlphaFoldDB" id="A0AAJ2EXM7"/>
<dbReference type="Pfam" id="PF12833">
    <property type="entry name" value="HTH_18"/>
    <property type="match status" value="1"/>
</dbReference>
<dbReference type="EMBL" id="JAVJAF010000001">
    <property type="protein sequence ID" value="MDR6235977.1"/>
    <property type="molecule type" value="Genomic_DNA"/>
</dbReference>
<reference evidence="4" key="1">
    <citation type="submission" date="2023-08" db="EMBL/GenBank/DDBJ databases">
        <title>Functional and genomic diversity of the sorghum phyllosphere microbiome.</title>
        <authorList>
            <person name="Shade A."/>
        </authorList>
    </citation>
    <scope>NUCLEOTIDE SEQUENCE</scope>
    <source>
        <strain evidence="4">SORGH_AS_0201</strain>
    </source>
</reference>
<evidence type="ECO:0000259" key="3">
    <source>
        <dbReference type="PROSITE" id="PS01124"/>
    </source>
</evidence>
<keyword evidence="2" id="KW-0804">Transcription</keyword>
<gene>
    <name evidence="4" type="ORF">QE440_003718</name>
</gene>
<dbReference type="InterPro" id="IPR009057">
    <property type="entry name" value="Homeodomain-like_sf"/>
</dbReference>
<dbReference type="InterPro" id="IPR029062">
    <property type="entry name" value="Class_I_gatase-like"/>
</dbReference>
<evidence type="ECO:0000256" key="1">
    <source>
        <dbReference type="ARBA" id="ARBA00023015"/>
    </source>
</evidence>